<evidence type="ECO:0000313" key="2">
    <source>
        <dbReference type="Proteomes" id="UP001221142"/>
    </source>
</evidence>
<dbReference type="Gene3D" id="3.80.10.10">
    <property type="entry name" value="Ribonuclease Inhibitor"/>
    <property type="match status" value="1"/>
</dbReference>
<proteinExistence type="predicted"/>
<comment type="caution">
    <text evidence="1">The sequence shown here is derived from an EMBL/GenBank/DDBJ whole genome shotgun (WGS) entry which is preliminary data.</text>
</comment>
<protein>
    <submittedName>
        <fullName evidence="1">Uncharacterized protein</fullName>
    </submittedName>
</protein>
<dbReference type="EMBL" id="JARKIF010000006">
    <property type="protein sequence ID" value="KAJ7636399.1"/>
    <property type="molecule type" value="Genomic_DNA"/>
</dbReference>
<dbReference type="InterPro" id="IPR032675">
    <property type="entry name" value="LRR_dom_sf"/>
</dbReference>
<accession>A0AAD7C2W6</accession>
<sequence>MSIANDIAQELIDTILDFLHDDIPALLASSLVSRKWVPAPRHHIFGRRIVIHHFLPGRRGNRGFMDNATPFLEICRSPLCSLVPSMRNVVLNVNTEHSPAGPVPRMLTDIFDVLAKAPIKKMLFVDHTSSLAAPVFLAQTMGQCLSNVQELSYNALGRIAGDILAIIAAPASLHTLSIYGTHRGSSMDPFALSAAPQPGNRFENLSTLRICLYARQSDALLSWMKADSLRLETLDLTVFHGYHNGWGPVTALNAFLHGESTATLKVLSLSVVYEDDDNDVDEDVRIEAPSDGELDLSALTKLHTLRITSHSVESVCAALASLPPSTLRIFRFDYEHWLYYEDAPCACNGTQMHMFVHAVQTPQLDSLTVFDLRVPDYFDEEGMVWFREQFGKWAEDDRMLLSTTEREWKQDSWEELCEEIFE</sequence>
<evidence type="ECO:0000313" key="1">
    <source>
        <dbReference type="EMBL" id="KAJ7636399.1"/>
    </source>
</evidence>
<reference evidence="1" key="1">
    <citation type="submission" date="2023-03" db="EMBL/GenBank/DDBJ databases">
        <title>Massive genome expansion in bonnet fungi (Mycena s.s.) driven by repeated elements and novel gene families across ecological guilds.</title>
        <authorList>
            <consortium name="Lawrence Berkeley National Laboratory"/>
            <person name="Harder C.B."/>
            <person name="Miyauchi S."/>
            <person name="Viragh M."/>
            <person name="Kuo A."/>
            <person name="Thoen E."/>
            <person name="Andreopoulos B."/>
            <person name="Lu D."/>
            <person name="Skrede I."/>
            <person name="Drula E."/>
            <person name="Henrissat B."/>
            <person name="Morin E."/>
            <person name="Kohler A."/>
            <person name="Barry K."/>
            <person name="LaButti K."/>
            <person name="Morin E."/>
            <person name="Salamov A."/>
            <person name="Lipzen A."/>
            <person name="Mereny Z."/>
            <person name="Hegedus B."/>
            <person name="Baldrian P."/>
            <person name="Stursova M."/>
            <person name="Weitz H."/>
            <person name="Taylor A."/>
            <person name="Grigoriev I.V."/>
            <person name="Nagy L.G."/>
            <person name="Martin F."/>
            <person name="Kauserud H."/>
        </authorList>
    </citation>
    <scope>NUCLEOTIDE SEQUENCE</scope>
    <source>
        <strain evidence="1">9284</strain>
    </source>
</reference>
<keyword evidence="2" id="KW-1185">Reference proteome</keyword>
<gene>
    <name evidence="1" type="ORF">FB45DRAFT_906557</name>
</gene>
<dbReference type="AlphaFoldDB" id="A0AAD7C2W6"/>
<organism evidence="1 2">
    <name type="scientific">Roridomyces roridus</name>
    <dbReference type="NCBI Taxonomy" id="1738132"/>
    <lineage>
        <taxon>Eukaryota</taxon>
        <taxon>Fungi</taxon>
        <taxon>Dikarya</taxon>
        <taxon>Basidiomycota</taxon>
        <taxon>Agaricomycotina</taxon>
        <taxon>Agaricomycetes</taxon>
        <taxon>Agaricomycetidae</taxon>
        <taxon>Agaricales</taxon>
        <taxon>Marasmiineae</taxon>
        <taxon>Mycenaceae</taxon>
        <taxon>Roridomyces</taxon>
    </lineage>
</organism>
<dbReference type="Proteomes" id="UP001221142">
    <property type="component" value="Unassembled WGS sequence"/>
</dbReference>
<name>A0AAD7C2W6_9AGAR</name>